<evidence type="ECO:0000256" key="2">
    <source>
        <dbReference type="ARBA" id="ARBA00004906"/>
    </source>
</evidence>
<dbReference type="HOGENOM" id="CLU_023894_0_1_1"/>
<dbReference type="GO" id="GO:0006281">
    <property type="term" value="P:DNA repair"/>
    <property type="evidence" value="ECO:0007669"/>
    <property type="project" value="UniProtKB-KW"/>
</dbReference>
<dbReference type="InterPro" id="IPR013915">
    <property type="entry name" value="Prp19_cc"/>
</dbReference>
<dbReference type="Gene3D" id="2.130.10.10">
    <property type="entry name" value="YVTN repeat-like/Quinoprotein amine dehydrogenase"/>
    <property type="match status" value="1"/>
</dbReference>
<dbReference type="GO" id="GO:0000974">
    <property type="term" value="C:Prp19 complex"/>
    <property type="evidence" value="ECO:0007669"/>
    <property type="project" value="UniProtKB-UniRule"/>
</dbReference>
<reference evidence="18" key="2">
    <citation type="submission" date="2015-01" db="EMBL/GenBank/DDBJ databases">
        <title>Evolutionary Origins and Diversification of the Mycorrhizal Mutualists.</title>
        <authorList>
            <consortium name="DOE Joint Genome Institute"/>
            <consortium name="Mycorrhizal Genomics Consortium"/>
            <person name="Kohler A."/>
            <person name="Kuo A."/>
            <person name="Nagy L.G."/>
            <person name="Floudas D."/>
            <person name="Copeland A."/>
            <person name="Barry K.W."/>
            <person name="Cichocki N."/>
            <person name="Veneault-Fourrey C."/>
            <person name="LaButti K."/>
            <person name="Lindquist E.A."/>
            <person name="Lipzen A."/>
            <person name="Lundell T."/>
            <person name="Morin E."/>
            <person name="Murat C."/>
            <person name="Riley R."/>
            <person name="Ohm R."/>
            <person name="Sun H."/>
            <person name="Tunlid A."/>
            <person name="Henrissat B."/>
            <person name="Grigoriev I.V."/>
            <person name="Hibbett D.S."/>
            <person name="Martin F."/>
        </authorList>
    </citation>
    <scope>NUCLEOTIDE SEQUENCE [LARGE SCALE GENOMIC DNA]</scope>
    <source>
        <strain evidence="18">MAFF 305830</strain>
    </source>
</reference>
<evidence type="ECO:0000256" key="7">
    <source>
        <dbReference type="ARBA" id="ARBA00022728"/>
    </source>
</evidence>
<dbReference type="EC" id="2.3.2.27" evidence="15"/>
<keyword evidence="4 14" id="KW-0853">WD repeat</keyword>
<keyword evidence="18" id="KW-1185">Reference proteome</keyword>
<comment type="pathway">
    <text evidence="2 15">Protein modification; protein ubiquitination.</text>
</comment>
<keyword evidence="10 15" id="KW-0833">Ubl conjugation pathway</keyword>
<keyword evidence="12 15" id="KW-0234">DNA repair</keyword>
<dbReference type="PANTHER" id="PTHR43995">
    <property type="entry name" value="PRE-MRNA-PROCESSING FACTOR 19"/>
    <property type="match status" value="1"/>
</dbReference>
<evidence type="ECO:0000256" key="4">
    <source>
        <dbReference type="ARBA" id="ARBA00022574"/>
    </source>
</evidence>
<name>A0A0C3BBG1_SERVB</name>
<evidence type="ECO:0000256" key="11">
    <source>
        <dbReference type="ARBA" id="ARBA00023187"/>
    </source>
</evidence>
<evidence type="ECO:0000256" key="12">
    <source>
        <dbReference type="ARBA" id="ARBA00023204"/>
    </source>
</evidence>
<keyword evidence="9 15" id="KW-0227">DNA damage</keyword>
<dbReference type="PROSITE" id="PS51698">
    <property type="entry name" value="U_BOX"/>
    <property type="match status" value="1"/>
</dbReference>
<keyword evidence="13 15" id="KW-0539">Nucleus</keyword>
<dbReference type="Pfam" id="PF12894">
    <property type="entry name" value="ANAPC4_WD40"/>
    <property type="match status" value="1"/>
</dbReference>
<dbReference type="CDD" id="cd16656">
    <property type="entry name" value="RING-Ubox_PRP19"/>
    <property type="match status" value="1"/>
</dbReference>
<evidence type="ECO:0000256" key="15">
    <source>
        <dbReference type="RuleBase" id="RU367101"/>
    </source>
</evidence>
<comment type="function">
    <text evidence="15">Ubiquitin-protein ligase which is mainly involved pre-mRNA splicing and DNA repair. Required for pre-mRNA splicing as component of the spliceosome.</text>
</comment>
<dbReference type="SUPFAM" id="SSF57850">
    <property type="entry name" value="RING/U-box"/>
    <property type="match status" value="1"/>
</dbReference>
<dbReference type="Gene3D" id="3.30.40.10">
    <property type="entry name" value="Zinc/RING finger domain, C3HC4 (zinc finger)"/>
    <property type="match status" value="1"/>
</dbReference>
<dbReference type="InterPro" id="IPR024977">
    <property type="entry name" value="Apc4-like_WD40_dom"/>
</dbReference>
<comment type="catalytic activity">
    <reaction evidence="15">
        <text>S-ubiquitinyl-[E2 ubiquitin-conjugating enzyme]-L-cysteine + [acceptor protein]-L-lysine = [E2 ubiquitin-conjugating enzyme]-L-cysteine + N(6)-ubiquitinyl-[acceptor protein]-L-lysine.</text>
        <dbReference type="EC" id="2.3.2.27"/>
    </reaction>
</comment>
<evidence type="ECO:0000256" key="1">
    <source>
        <dbReference type="ARBA" id="ARBA00004123"/>
    </source>
</evidence>
<dbReference type="EMBL" id="KN824277">
    <property type="protein sequence ID" value="KIM34150.1"/>
    <property type="molecule type" value="Genomic_DNA"/>
</dbReference>
<dbReference type="SMART" id="SM00504">
    <property type="entry name" value="Ubox"/>
    <property type="match status" value="1"/>
</dbReference>
<accession>A0A0C3BBG1</accession>
<evidence type="ECO:0000256" key="6">
    <source>
        <dbReference type="ARBA" id="ARBA00022679"/>
    </source>
</evidence>
<comment type="subunit">
    <text evidence="15">Homotetramer.</text>
</comment>
<comment type="subcellular location">
    <subcellularLocation>
        <location evidence="1 15">Nucleus</location>
    </subcellularLocation>
</comment>
<organism evidence="17 18">
    <name type="scientific">Serendipita vermifera MAFF 305830</name>
    <dbReference type="NCBI Taxonomy" id="933852"/>
    <lineage>
        <taxon>Eukaryota</taxon>
        <taxon>Fungi</taxon>
        <taxon>Dikarya</taxon>
        <taxon>Basidiomycota</taxon>
        <taxon>Agaricomycotina</taxon>
        <taxon>Agaricomycetes</taxon>
        <taxon>Sebacinales</taxon>
        <taxon>Serendipitaceae</taxon>
        <taxon>Serendipita</taxon>
    </lineage>
</organism>
<evidence type="ECO:0000313" key="18">
    <source>
        <dbReference type="Proteomes" id="UP000054097"/>
    </source>
</evidence>
<evidence type="ECO:0000256" key="13">
    <source>
        <dbReference type="ARBA" id="ARBA00023242"/>
    </source>
</evidence>
<evidence type="ECO:0000256" key="14">
    <source>
        <dbReference type="PROSITE-ProRule" id="PRU00221"/>
    </source>
</evidence>
<feature type="repeat" description="WD" evidence="14">
    <location>
        <begin position="246"/>
        <end position="290"/>
    </location>
</feature>
<dbReference type="SUPFAM" id="SSF50978">
    <property type="entry name" value="WD40 repeat-like"/>
    <property type="match status" value="1"/>
</dbReference>
<protein>
    <recommendedName>
        <fullName evidence="15">Pre-mRNA-processing factor 19</fullName>
        <ecNumber evidence="15">2.3.2.27</ecNumber>
    </recommendedName>
</protein>
<evidence type="ECO:0000256" key="3">
    <source>
        <dbReference type="ARBA" id="ARBA00006388"/>
    </source>
</evidence>
<dbReference type="PROSITE" id="PS50082">
    <property type="entry name" value="WD_REPEATS_2"/>
    <property type="match status" value="1"/>
</dbReference>
<proteinExistence type="inferred from homology"/>
<keyword evidence="5 15" id="KW-0507">mRNA processing</keyword>
<dbReference type="Pfam" id="PF08606">
    <property type="entry name" value="Prp19"/>
    <property type="match status" value="1"/>
</dbReference>
<keyword evidence="6 15" id="KW-0808">Transferase</keyword>
<dbReference type="GO" id="GO:0000398">
    <property type="term" value="P:mRNA splicing, via spliceosome"/>
    <property type="evidence" value="ECO:0007669"/>
    <property type="project" value="InterPro"/>
</dbReference>
<feature type="domain" description="U-box" evidence="16">
    <location>
        <begin position="1"/>
        <end position="73"/>
    </location>
</feature>
<dbReference type="OrthoDB" id="687049at2759"/>
<dbReference type="InterPro" id="IPR055340">
    <property type="entry name" value="RING-Ubox_PRP19"/>
</dbReference>
<evidence type="ECO:0000259" key="16">
    <source>
        <dbReference type="PROSITE" id="PS51698"/>
    </source>
</evidence>
<dbReference type="CDD" id="cd00200">
    <property type="entry name" value="WD40"/>
    <property type="match status" value="1"/>
</dbReference>
<dbReference type="InterPro" id="IPR015943">
    <property type="entry name" value="WD40/YVTN_repeat-like_dom_sf"/>
</dbReference>
<dbReference type="Proteomes" id="UP000054097">
    <property type="component" value="Unassembled WGS sequence"/>
</dbReference>
<comment type="similarity">
    <text evidence="3 15">Belongs to the WD repeat PRP19 family.</text>
</comment>
<evidence type="ECO:0000256" key="9">
    <source>
        <dbReference type="ARBA" id="ARBA00022763"/>
    </source>
</evidence>
<dbReference type="GO" id="GO:0061630">
    <property type="term" value="F:ubiquitin protein ligase activity"/>
    <property type="evidence" value="ECO:0007669"/>
    <property type="project" value="UniProtKB-UniRule"/>
</dbReference>
<dbReference type="InterPro" id="IPR001680">
    <property type="entry name" value="WD40_rpt"/>
</dbReference>
<sequence>MFFCAISGQVPTEPVVASSSGHVYERRLIEKYIAENNTDPITGGKLELSDLIAVKANPSSAPPRPPNFTSVPAILNALQNEWDALVLETFALRQQYNATRQELSHALYQQDAATRVVARLLKERDSAREALASVQSSMGIAPADDVEMAGDAASAVPEDTVAIINETLGALSATRKKRKMVSEYATLDTVRGFAPQKSIPSLHASSPAGINSIVISSKSPEVFATGGNDKTVQIYDSSSQKVLHTLKGHTKKVHHVVWREGDDDISLILSASADKTARVWGYDDSSATYAPRQTFKTHKGEVVGLGLHPSKKLVALASADKTFSLHDLTTLQTVYHSDPFDHAFHSLAFHPDGHFVGIGTSNASVLIIDLRTGQPAATLAHDGDAPFSIDTVSFSENGWQMAAPGSAELDTVSLWDLREQKVDRTLDLGGGFNMKSVLFDYSASWLGVGGAGGVKIFSIKKTKEELWSTDGGVTDIAFGPLGRSLWAVGGREARIWGA</sequence>
<dbReference type="GO" id="GO:0071006">
    <property type="term" value="C:U2-type catalytic step 1 spliceosome"/>
    <property type="evidence" value="ECO:0007669"/>
    <property type="project" value="TreeGrafter"/>
</dbReference>
<dbReference type="Pfam" id="PF04564">
    <property type="entry name" value="U-box"/>
    <property type="match status" value="1"/>
</dbReference>
<dbReference type="PANTHER" id="PTHR43995:SF1">
    <property type="entry name" value="PRE-MRNA-PROCESSING FACTOR 19"/>
    <property type="match status" value="1"/>
</dbReference>
<dbReference type="FunFam" id="3.30.40.10:FF:000027">
    <property type="entry name" value="Pre-mRNA-processing factor 19, putative"/>
    <property type="match status" value="1"/>
</dbReference>
<dbReference type="SMART" id="SM00320">
    <property type="entry name" value="WD40"/>
    <property type="match status" value="6"/>
</dbReference>
<keyword evidence="11 15" id="KW-0508">mRNA splicing</keyword>
<keyword evidence="8" id="KW-0677">Repeat</keyword>
<dbReference type="InterPro" id="IPR036322">
    <property type="entry name" value="WD40_repeat_dom_sf"/>
</dbReference>
<dbReference type="InterPro" id="IPR003613">
    <property type="entry name" value="Ubox_domain"/>
</dbReference>
<dbReference type="UniPathway" id="UPA00143"/>
<gene>
    <name evidence="17" type="ORF">M408DRAFT_60271</name>
</gene>
<evidence type="ECO:0000313" key="17">
    <source>
        <dbReference type="EMBL" id="KIM34150.1"/>
    </source>
</evidence>
<dbReference type="AlphaFoldDB" id="A0A0C3BBG1"/>
<dbReference type="InterPro" id="IPR038959">
    <property type="entry name" value="Prp19"/>
</dbReference>
<reference evidence="17 18" key="1">
    <citation type="submission" date="2014-04" db="EMBL/GenBank/DDBJ databases">
        <authorList>
            <consortium name="DOE Joint Genome Institute"/>
            <person name="Kuo A."/>
            <person name="Zuccaro A."/>
            <person name="Kohler A."/>
            <person name="Nagy L.G."/>
            <person name="Floudas D."/>
            <person name="Copeland A."/>
            <person name="Barry K.W."/>
            <person name="Cichocki N."/>
            <person name="Veneault-Fourrey C."/>
            <person name="LaButti K."/>
            <person name="Lindquist E.A."/>
            <person name="Lipzen A."/>
            <person name="Lundell T."/>
            <person name="Morin E."/>
            <person name="Murat C."/>
            <person name="Sun H."/>
            <person name="Tunlid A."/>
            <person name="Henrissat B."/>
            <person name="Grigoriev I.V."/>
            <person name="Hibbett D.S."/>
            <person name="Martin F."/>
            <person name="Nordberg H.P."/>
            <person name="Cantor M.N."/>
            <person name="Hua S.X."/>
        </authorList>
    </citation>
    <scope>NUCLEOTIDE SEQUENCE [LARGE SCALE GENOMIC DNA]</scope>
    <source>
        <strain evidence="17 18">MAFF 305830</strain>
    </source>
</reference>
<dbReference type="GO" id="GO:0005737">
    <property type="term" value="C:cytoplasm"/>
    <property type="evidence" value="ECO:0007669"/>
    <property type="project" value="TreeGrafter"/>
</dbReference>
<dbReference type="InterPro" id="IPR013083">
    <property type="entry name" value="Znf_RING/FYVE/PHD"/>
</dbReference>
<evidence type="ECO:0000256" key="5">
    <source>
        <dbReference type="ARBA" id="ARBA00022664"/>
    </source>
</evidence>
<dbReference type="Pfam" id="PF00400">
    <property type="entry name" value="WD40"/>
    <property type="match status" value="2"/>
</dbReference>
<dbReference type="GO" id="GO:0070534">
    <property type="term" value="P:protein K63-linked ubiquitination"/>
    <property type="evidence" value="ECO:0007669"/>
    <property type="project" value="UniProtKB-UniRule"/>
</dbReference>
<keyword evidence="7 15" id="KW-0747">Spliceosome</keyword>
<evidence type="ECO:0000256" key="10">
    <source>
        <dbReference type="ARBA" id="ARBA00022786"/>
    </source>
</evidence>
<dbReference type="STRING" id="933852.A0A0C3BBG1"/>
<evidence type="ECO:0000256" key="8">
    <source>
        <dbReference type="ARBA" id="ARBA00022737"/>
    </source>
</evidence>